<protein>
    <recommendedName>
        <fullName evidence="3">DNA-directed RNA polymerase II</fullName>
    </recommendedName>
</protein>
<dbReference type="AlphaFoldDB" id="A0A6P2QIQ7"/>
<accession>A0A6P2QIQ7</accession>
<evidence type="ECO:0008006" key="3">
    <source>
        <dbReference type="Google" id="ProtNLM"/>
    </source>
</evidence>
<evidence type="ECO:0000313" key="2">
    <source>
        <dbReference type="Proteomes" id="UP000494222"/>
    </source>
</evidence>
<dbReference type="Proteomes" id="UP000494222">
    <property type="component" value="Unassembled WGS sequence"/>
</dbReference>
<name>A0A6P2QIQ7_9BURK</name>
<sequence length="161" mass="16426">MIASVEVALIRPAATFWICRGAEAEPTLTTSPAAGVPPAKLYVVPPMTALGVCTAADTVDALPSTTEPSRPVGTDTPLPTTNALFELIVLLLPSEYEPEPVIVLGSPIAAEFAPLTTLPVPMLMEFAPDACAPVPIATAFAPLATAALPTAMPPSPLALAC</sequence>
<dbReference type="EMBL" id="CABVPL010000060">
    <property type="protein sequence ID" value="VWC17770.1"/>
    <property type="molecule type" value="Genomic_DNA"/>
</dbReference>
<organism evidence="1 2">
    <name type="scientific">Burkholderia latens</name>
    <dbReference type="NCBI Taxonomy" id="488446"/>
    <lineage>
        <taxon>Bacteria</taxon>
        <taxon>Pseudomonadati</taxon>
        <taxon>Pseudomonadota</taxon>
        <taxon>Betaproteobacteria</taxon>
        <taxon>Burkholderiales</taxon>
        <taxon>Burkholderiaceae</taxon>
        <taxon>Burkholderia</taxon>
        <taxon>Burkholderia cepacia complex</taxon>
    </lineage>
</organism>
<gene>
    <name evidence="1" type="ORF">BLA24064_05634</name>
</gene>
<evidence type="ECO:0000313" key="1">
    <source>
        <dbReference type="EMBL" id="VWC17770.1"/>
    </source>
</evidence>
<reference evidence="1 2" key="1">
    <citation type="submission" date="2019-09" db="EMBL/GenBank/DDBJ databases">
        <authorList>
            <person name="Depoorter E."/>
        </authorList>
    </citation>
    <scope>NUCLEOTIDE SEQUENCE [LARGE SCALE GENOMIC DNA]</scope>
    <source>
        <strain evidence="1">LMG 24064</strain>
    </source>
</reference>
<proteinExistence type="predicted"/>